<keyword evidence="1" id="KW-0175">Coiled coil</keyword>
<keyword evidence="4" id="KW-1185">Reference proteome</keyword>
<dbReference type="KEGG" id="vg:920610"/>
<feature type="coiled-coil region" evidence="1">
    <location>
        <begin position="256"/>
        <end position="283"/>
    </location>
</feature>
<evidence type="ECO:0000256" key="1">
    <source>
        <dbReference type="SAM" id="Coils"/>
    </source>
</evidence>
<organismHost>
    <name type="scientific">Ectocarpus siliculosus</name>
    <name type="common">Brown alga</name>
    <name type="synonym">Conferva siliculosa</name>
    <dbReference type="NCBI Taxonomy" id="2880"/>
</organismHost>
<feature type="region of interest" description="Disordered" evidence="2">
    <location>
        <begin position="1"/>
        <end position="40"/>
    </location>
</feature>
<accession>Q8QN85</accession>
<evidence type="ECO:0000256" key="2">
    <source>
        <dbReference type="SAM" id="MobiDB-lite"/>
    </source>
</evidence>
<dbReference type="Proteomes" id="UP000000864">
    <property type="component" value="Segment"/>
</dbReference>
<proteinExistence type="predicted"/>
<reference evidence="3 4" key="2">
    <citation type="journal article" date="1998" name="Adv. Virus Res.">
        <title>Viruses in marine brown algae.</title>
        <authorList>
            <person name="Muller D.G."/>
            <person name="Kapp M."/>
            <person name="Knippers R."/>
        </authorList>
    </citation>
    <scope>NUCLEOTIDE SEQUENCE [LARGE SCALE GENOMIC DNA]</scope>
    <source>
        <strain evidence="4">Isolate New Zealand/Kaikoura/1988</strain>
    </source>
</reference>
<reference evidence="3 4" key="3">
    <citation type="journal article" date="2000" name="Virology">
        <title>Characterization and immunolocalization of major structural proteins in the brown algal virus EsV-1.</title>
        <authorList>
            <person name="Delaroque N."/>
            <person name="Wolf S."/>
            <person name="Muller D.G."/>
            <person name="Knippers R."/>
        </authorList>
    </citation>
    <scope>NUCLEOTIDE SEQUENCE [LARGE SCALE GENOMIC DNA]</scope>
    <source>
        <strain evidence="4">Isolate New Zealand/Kaikoura/1988</strain>
    </source>
</reference>
<dbReference type="EMBL" id="AF204951">
    <property type="protein sequence ID" value="AAK14618.1"/>
    <property type="molecule type" value="Genomic_DNA"/>
</dbReference>
<protein>
    <submittedName>
        <fullName evidence="3">EsV-1-204</fullName>
    </submittedName>
</protein>
<gene>
    <name evidence="3" type="primary">ORF 204</name>
</gene>
<name>Q8QN85_ESV1K</name>
<reference evidence="3 4" key="4">
    <citation type="journal article" date="2000" name="Virology">
        <title>The brown algal virus EsV-1 particle contains a putative hybrid histidine kinase.</title>
        <authorList>
            <person name="Delaroque N."/>
            <person name="Wolf S."/>
            <person name="Muller D.G."/>
            <person name="Knippers R."/>
        </authorList>
    </citation>
    <scope>NUCLEOTIDE SEQUENCE [LARGE SCALE GENOMIC DNA]</scope>
    <source>
        <strain evidence="4">Isolate New Zealand/Kaikoura/1988</strain>
    </source>
</reference>
<sequence>MVRSSPVQNAGLGETTAAAAGPTPAAAAADPTSIQGEPLPAVQNAGLEGTRAAAAATTAPAAAEGTRYCGFFLRSTTTQSRFEFDSFVRLPPGTAPAPAATDAATHYSWANVRPSFYDSTLSTLPRARPACSGSPAIGTSGAPAPAPAVPTRATGAACAATSGTNTSFAIGEKIYQLDASIRQAEHEYEALTKSMTTGCLPNDLYNPEEFGVFRDVQQFAVSRDVVMRKFSQLIVAKIALTQQRSEINSPCDPSTFAAAAEEIDELANRIAELDKKVGQLQEKDDTISECLRMGYGELGTDPKQLFVTRDIVRREWIKLNSEEIQLQRQQRGTNSIRDAANSASGTTPCTSAASAPTPTFKTGEQKGRAGRLIPSTFLVVLRRFPTAFFTTALKINAWQSRQHIRPLLSPVQHSGLMETPAAAAATQAPADAASTRAPGIAEASFRNGEL</sequence>
<organism evidence="3 4">
    <name type="scientific">Ectocarpus siliculosus virus 1 (isolate New Zealand/Kaikoura/1988)</name>
    <name type="common">EsV-1</name>
    <dbReference type="NCBI Taxonomy" id="654926"/>
    <lineage>
        <taxon>Viruses</taxon>
        <taxon>Varidnaviria</taxon>
        <taxon>Bamfordvirae</taxon>
        <taxon>Nucleocytoviricota</taxon>
        <taxon>Megaviricetes</taxon>
        <taxon>Algavirales</taxon>
        <taxon>Phycodnaviridae</taxon>
        <taxon>Phaeovirus</taxon>
        <taxon>Phaeovirus unasiliculosus</taxon>
        <taxon>Ectocarpus siliculosus virus 1</taxon>
    </lineage>
</organism>
<evidence type="ECO:0000313" key="3">
    <source>
        <dbReference type="EMBL" id="AAK14618.1"/>
    </source>
</evidence>
<feature type="region of interest" description="Disordered" evidence="2">
    <location>
        <begin position="329"/>
        <end position="367"/>
    </location>
</feature>
<feature type="compositionally biased region" description="Low complexity" evidence="2">
    <location>
        <begin position="342"/>
        <end position="359"/>
    </location>
</feature>
<feature type="region of interest" description="Disordered" evidence="2">
    <location>
        <begin position="420"/>
        <end position="450"/>
    </location>
</feature>
<feature type="compositionally biased region" description="Low complexity" evidence="2">
    <location>
        <begin position="10"/>
        <end position="32"/>
    </location>
</feature>
<feature type="compositionally biased region" description="Low complexity" evidence="2">
    <location>
        <begin position="420"/>
        <end position="438"/>
    </location>
</feature>
<reference evidence="3 4" key="1">
    <citation type="journal article" date="1995" name="Virology">
        <title>Coat protein of the Ectocarpus siliculosus virus.</title>
        <authorList>
            <person name="Klein M."/>
            <person name="Lanka S.T."/>
            <person name="Knippers R."/>
            <person name="Muller D.G."/>
        </authorList>
    </citation>
    <scope>NUCLEOTIDE SEQUENCE [LARGE SCALE GENOMIC DNA]</scope>
    <source>
        <strain evidence="4">Isolate New Zealand/Kaikoura/1988</strain>
    </source>
</reference>
<evidence type="ECO:0000313" key="4">
    <source>
        <dbReference type="Proteomes" id="UP000000864"/>
    </source>
</evidence>